<dbReference type="Gene3D" id="2.60.40.1180">
    <property type="entry name" value="Golgi alpha-mannosidase II"/>
    <property type="match status" value="1"/>
</dbReference>
<keyword evidence="6" id="KW-1185">Reference proteome</keyword>
<dbReference type="Gene3D" id="3.90.400.10">
    <property type="entry name" value="Oligo-1,6-glucosidase, Domain 2"/>
    <property type="match status" value="1"/>
</dbReference>
<proteinExistence type="inferred from homology"/>
<dbReference type="Gene3D" id="3.20.20.80">
    <property type="entry name" value="Glycosidases"/>
    <property type="match status" value="1"/>
</dbReference>
<gene>
    <name evidence="5" type="ORF">CPA40_06370</name>
</gene>
<evidence type="ECO:0000256" key="3">
    <source>
        <dbReference type="ARBA" id="ARBA00023295"/>
    </source>
</evidence>
<dbReference type="FunFam" id="3.20.20.80:FF:000064">
    <property type="entry name" value="Oligo-1,6-glucosidase"/>
    <property type="match status" value="1"/>
</dbReference>
<feature type="domain" description="Glycosyl hydrolase family 13 catalytic" evidence="4">
    <location>
        <begin position="14"/>
        <end position="415"/>
    </location>
</feature>
<name>A0A2T3GA41_9BIFI</name>
<dbReference type="SMART" id="SM00642">
    <property type="entry name" value="Aamy"/>
    <property type="match status" value="1"/>
</dbReference>
<protein>
    <submittedName>
        <fullName evidence="5">Alpha,alpha-phosphotrehalase</fullName>
        <ecNumber evidence="5">3.2.1.93</ecNumber>
    </submittedName>
</protein>
<comment type="similarity">
    <text evidence="1">Belongs to the glycosyl hydrolase 13 family.</text>
</comment>
<sequence>MTFTTDFHKATVYQIYPKSFADSNGDGLGDLRGVIGKLDYIAGLGADYIWSTPFFVSPQNDNGYDVADYYDVDPAYGTMADVEELIAEAGKRGIGLMFDMVFNHVSTEHEWFRKAMAGDPYYKQFFYFRKGKGPGVPPTNWESKFGGPAWAYVPEFDEWYLHLFDPTQADLDWENPDVRHEIQKIVRFWMGKGVRGFRFDVINLISKAAFEDDPDGDGRRFYTDGPRVHEYLRELNEATFGTDPGIITVGEMSSTSMEQCYRYAGADTHELNMVFSFHHLKVDFMGNEKWVLVPPDFARLKRIVFDWQTNMAAHNAWNAVFWCNHDQPRVVSRFGDEGRYWKESAKMLATVMHCLRGTPYVYQGEELGMTNADYTSIDQFRDVESLNHYEILQRKGLKADDALRIIQVHSRDNSRTPMQWDDSQYAGFMPSSPASASASAPRHAVAEPWLAVNANRDHINAAAEIADSDSIYHYYRRLIALRKELDVIAFGDVEPLAVDHPDVFAYRRRWQGHELIMVANFHGHDTEWTGAEVPDLEGFERILGNYADAPHVRAADGAAMVTASPVSNLRPYETSVWYR</sequence>
<reference evidence="5 6" key="2">
    <citation type="submission" date="2018-03" db="EMBL/GenBank/DDBJ databases">
        <title>The comparative genomics of Bifidobacterium callitrichos reflects dietary carbohydrate utilization within the common marmoset gut.</title>
        <authorList>
            <person name="Rani A."/>
        </authorList>
    </citation>
    <scope>NUCLEOTIDE SEQUENCE [LARGE SCALE GENOMIC DNA]</scope>
    <source>
        <strain evidence="5 6">UMA51805</strain>
    </source>
</reference>
<evidence type="ECO:0000313" key="6">
    <source>
        <dbReference type="Proteomes" id="UP000240228"/>
    </source>
</evidence>
<dbReference type="GO" id="GO:0004556">
    <property type="term" value="F:alpha-amylase activity"/>
    <property type="evidence" value="ECO:0007669"/>
    <property type="project" value="TreeGrafter"/>
</dbReference>
<dbReference type="Proteomes" id="UP000240228">
    <property type="component" value="Unassembled WGS sequence"/>
</dbReference>
<dbReference type="SUPFAM" id="SSF51011">
    <property type="entry name" value="Glycosyl hydrolase domain"/>
    <property type="match status" value="1"/>
</dbReference>
<organism evidence="5 6">
    <name type="scientific">Bifidobacterium callitrichos</name>
    <dbReference type="NCBI Taxonomy" id="762209"/>
    <lineage>
        <taxon>Bacteria</taxon>
        <taxon>Bacillati</taxon>
        <taxon>Actinomycetota</taxon>
        <taxon>Actinomycetes</taxon>
        <taxon>Bifidobacteriales</taxon>
        <taxon>Bifidobacteriaceae</taxon>
        <taxon>Bifidobacterium</taxon>
    </lineage>
</organism>
<comment type="caution">
    <text evidence="5">The sequence shown here is derived from an EMBL/GenBank/DDBJ whole genome shotgun (WGS) entry which is preliminary data.</text>
</comment>
<evidence type="ECO:0000256" key="1">
    <source>
        <dbReference type="ARBA" id="ARBA00008061"/>
    </source>
</evidence>
<dbReference type="SUPFAM" id="SSF51445">
    <property type="entry name" value="(Trans)glycosidases"/>
    <property type="match status" value="1"/>
</dbReference>
<dbReference type="InterPro" id="IPR013780">
    <property type="entry name" value="Glyco_hydro_b"/>
</dbReference>
<dbReference type="EMBL" id="NWTX01000009">
    <property type="protein sequence ID" value="PST46343.1"/>
    <property type="molecule type" value="Genomic_DNA"/>
</dbReference>
<accession>A0A2T3GA41</accession>
<evidence type="ECO:0000256" key="2">
    <source>
        <dbReference type="ARBA" id="ARBA00022801"/>
    </source>
</evidence>
<dbReference type="GO" id="GO:0008788">
    <property type="term" value="F:alpha,alpha-phosphotrehalase activity"/>
    <property type="evidence" value="ECO:0007669"/>
    <property type="project" value="UniProtKB-EC"/>
</dbReference>
<dbReference type="EC" id="3.2.1.93" evidence="5"/>
<dbReference type="InterPro" id="IPR006047">
    <property type="entry name" value="GH13_cat_dom"/>
</dbReference>
<keyword evidence="3 5" id="KW-0326">Glycosidase</keyword>
<reference evidence="6" key="1">
    <citation type="submission" date="2017-09" db="EMBL/GenBank/DDBJ databases">
        <authorList>
            <person name="Sela D.A."/>
            <person name="Albert K."/>
        </authorList>
    </citation>
    <scope>NUCLEOTIDE SEQUENCE [LARGE SCALE GENOMIC DNA]</scope>
    <source>
        <strain evidence="6">UMA51805</strain>
    </source>
</reference>
<evidence type="ECO:0000313" key="5">
    <source>
        <dbReference type="EMBL" id="PST46343.1"/>
    </source>
</evidence>
<dbReference type="GO" id="GO:0009313">
    <property type="term" value="P:oligosaccharide catabolic process"/>
    <property type="evidence" value="ECO:0007669"/>
    <property type="project" value="TreeGrafter"/>
</dbReference>
<dbReference type="InterPro" id="IPR017853">
    <property type="entry name" value="GH"/>
</dbReference>
<keyword evidence="2 5" id="KW-0378">Hydrolase</keyword>
<dbReference type="RefSeq" id="WP_107044174.1">
    <property type="nucleotide sequence ID" value="NZ_NWTX01000009.1"/>
</dbReference>
<dbReference type="NCBIfam" id="NF008183">
    <property type="entry name" value="PRK10933.1"/>
    <property type="match status" value="1"/>
</dbReference>
<dbReference type="InterPro" id="IPR045857">
    <property type="entry name" value="O16G_dom_2"/>
</dbReference>
<dbReference type="CDD" id="cd11333">
    <property type="entry name" value="AmyAc_SI_OligoGlu_DGase"/>
    <property type="match status" value="1"/>
</dbReference>
<dbReference type="AlphaFoldDB" id="A0A2T3GA41"/>
<evidence type="ECO:0000259" key="4">
    <source>
        <dbReference type="SMART" id="SM00642"/>
    </source>
</evidence>
<dbReference type="Pfam" id="PF00128">
    <property type="entry name" value="Alpha-amylase"/>
    <property type="match status" value="1"/>
</dbReference>
<dbReference type="PANTHER" id="PTHR10357:SF217">
    <property type="entry name" value="TREHALOSE-6-PHOSPHATE HYDROLASE"/>
    <property type="match status" value="1"/>
</dbReference>
<dbReference type="PANTHER" id="PTHR10357">
    <property type="entry name" value="ALPHA-AMYLASE FAMILY MEMBER"/>
    <property type="match status" value="1"/>
</dbReference>